<dbReference type="KEGG" id="age:AA314_07646"/>
<reference evidence="2 3" key="1">
    <citation type="submission" date="2015-05" db="EMBL/GenBank/DDBJ databases">
        <title>Genome assembly of Archangium gephyra DSM 2261.</title>
        <authorList>
            <person name="Sharma G."/>
            <person name="Subramanian S."/>
        </authorList>
    </citation>
    <scope>NUCLEOTIDE SEQUENCE [LARGE SCALE GENOMIC DNA]</scope>
    <source>
        <strain evidence="2 3">DSM 2261</strain>
    </source>
</reference>
<feature type="compositionally biased region" description="Basic residues" evidence="1">
    <location>
        <begin position="17"/>
        <end position="27"/>
    </location>
</feature>
<gene>
    <name evidence="2" type="ORF">AA314_07646</name>
</gene>
<evidence type="ECO:0000256" key="1">
    <source>
        <dbReference type="SAM" id="MobiDB-lite"/>
    </source>
</evidence>
<protein>
    <submittedName>
        <fullName evidence="2">Uncharacterized protein</fullName>
    </submittedName>
</protein>
<feature type="compositionally biased region" description="Basic and acidic residues" evidence="1">
    <location>
        <begin position="28"/>
        <end position="47"/>
    </location>
</feature>
<evidence type="ECO:0000313" key="2">
    <source>
        <dbReference type="EMBL" id="AKJ06020.1"/>
    </source>
</evidence>
<proteinExistence type="predicted"/>
<name>A0AAC8QF60_9BACT</name>
<dbReference type="Proteomes" id="UP000035579">
    <property type="component" value="Chromosome"/>
</dbReference>
<evidence type="ECO:0000313" key="3">
    <source>
        <dbReference type="Proteomes" id="UP000035579"/>
    </source>
</evidence>
<dbReference type="AlphaFoldDB" id="A0AAC8QF60"/>
<organism evidence="2 3">
    <name type="scientific">Archangium gephyra</name>
    <dbReference type="NCBI Taxonomy" id="48"/>
    <lineage>
        <taxon>Bacteria</taxon>
        <taxon>Pseudomonadati</taxon>
        <taxon>Myxococcota</taxon>
        <taxon>Myxococcia</taxon>
        <taxon>Myxococcales</taxon>
        <taxon>Cystobacterineae</taxon>
        <taxon>Archangiaceae</taxon>
        <taxon>Archangium</taxon>
    </lineage>
</organism>
<dbReference type="EMBL" id="CP011509">
    <property type="protein sequence ID" value="AKJ06020.1"/>
    <property type="molecule type" value="Genomic_DNA"/>
</dbReference>
<feature type="region of interest" description="Disordered" evidence="1">
    <location>
        <begin position="15"/>
        <end position="83"/>
    </location>
</feature>
<sequence length="83" mass="9378">MGCLQLRFQVRGDPRRIQRRRRGGRRRERWEDGEQRHGAAHPSEDGIHVPPECGVGLGPPWTQPSSERPPEAARPGSIQAPRP</sequence>
<accession>A0AAC8QF60</accession>